<organism evidence="2 3">
    <name type="scientific">Mycena metata</name>
    <dbReference type="NCBI Taxonomy" id="1033252"/>
    <lineage>
        <taxon>Eukaryota</taxon>
        <taxon>Fungi</taxon>
        <taxon>Dikarya</taxon>
        <taxon>Basidiomycota</taxon>
        <taxon>Agaricomycotina</taxon>
        <taxon>Agaricomycetes</taxon>
        <taxon>Agaricomycetidae</taxon>
        <taxon>Agaricales</taxon>
        <taxon>Marasmiineae</taxon>
        <taxon>Mycenaceae</taxon>
        <taxon>Mycena</taxon>
    </lineage>
</organism>
<evidence type="ECO:0000313" key="2">
    <source>
        <dbReference type="EMBL" id="KAJ7711190.1"/>
    </source>
</evidence>
<reference evidence="2" key="1">
    <citation type="submission" date="2023-03" db="EMBL/GenBank/DDBJ databases">
        <title>Massive genome expansion in bonnet fungi (Mycena s.s.) driven by repeated elements and novel gene families across ecological guilds.</title>
        <authorList>
            <consortium name="Lawrence Berkeley National Laboratory"/>
            <person name="Harder C.B."/>
            <person name="Miyauchi S."/>
            <person name="Viragh M."/>
            <person name="Kuo A."/>
            <person name="Thoen E."/>
            <person name="Andreopoulos B."/>
            <person name="Lu D."/>
            <person name="Skrede I."/>
            <person name="Drula E."/>
            <person name="Henrissat B."/>
            <person name="Morin E."/>
            <person name="Kohler A."/>
            <person name="Barry K."/>
            <person name="LaButti K."/>
            <person name="Morin E."/>
            <person name="Salamov A."/>
            <person name="Lipzen A."/>
            <person name="Mereny Z."/>
            <person name="Hegedus B."/>
            <person name="Baldrian P."/>
            <person name="Stursova M."/>
            <person name="Weitz H."/>
            <person name="Taylor A."/>
            <person name="Grigoriev I.V."/>
            <person name="Nagy L.G."/>
            <person name="Martin F."/>
            <person name="Kauserud H."/>
        </authorList>
    </citation>
    <scope>NUCLEOTIDE SEQUENCE</scope>
    <source>
        <strain evidence="2">CBHHK182m</strain>
    </source>
</reference>
<evidence type="ECO:0000313" key="3">
    <source>
        <dbReference type="Proteomes" id="UP001215598"/>
    </source>
</evidence>
<accession>A0AAD7H3Q9</accession>
<feature type="compositionally biased region" description="Low complexity" evidence="1">
    <location>
        <begin position="26"/>
        <end position="36"/>
    </location>
</feature>
<dbReference type="EMBL" id="JARKIB010000401">
    <property type="protein sequence ID" value="KAJ7711190.1"/>
    <property type="molecule type" value="Genomic_DNA"/>
</dbReference>
<evidence type="ECO:0000256" key="1">
    <source>
        <dbReference type="SAM" id="MobiDB-lite"/>
    </source>
</evidence>
<comment type="caution">
    <text evidence="2">The sequence shown here is derived from an EMBL/GenBank/DDBJ whole genome shotgun (WGS) entry which is preliminary data.</text>
</comment>
<sequence length="447" mass="48110">MTSLCSAAPVAPVPVPTTPSHFLSAFPSLSRSSSRASPPPPSRPFPQTPEVVHAAAYKYPNGAMMECMHHIYACPHGHNVTRTSSGGFRAATTSSERNRRLSAVPGIRILTVWSTSARSSRIYIHIQNSPAQKMGYICVPARHAGSSPRRVGPEAFLPTAGCPRAAGSKADGWRGGGGGADGEPHDAFGMGLHSRVCAVLIVLLAVLCCQPLRSRPPLGSMHMRDGFVRDVTAALQWELCACPPRFLILKPISFSPPPVGRRLRPWGGEPRPGPATATGEEGECERSRDAEGSVEVALVGPLVSRWEEQSRIDNRRARSATCSLPARTCTYAARRRPRHRPLRPGTRALRLVPRCRTARCTRSYAVAIYATQAGPVPGRAVLDALRATATATAAQHSVPKPLTPRASVDGGRERDVVISADFHRRRSPLDVCKPPHSPFVCIKKPPP</sequence>
<gene>
    <name evidence="2" type="ORF">B0H16DRAFT_1745316</name>
</gene>
<protein>
    <submittedName>
        <fullName evidence="2">Uncharacterized protein</fullName>
    </submittedName>
</protein>
<dbReference type="AlphaFoldDB" id="A0AAD7H3Q9"/>
<keyword evidence="3" id="KW-1185">Reference proteome</keyword>
<feature type="compositionally biased region" description="Pro residues" evidence="1">
    <location>
        <begin position="37"/>
        <end position="47"/>
    </location>
</feature>
<feature type="region of interest" description="Disordered" evidence="1">
    <location>
        <begin position="263"/>
        <end position="286"/>
    </location>
</feature>
<name>A0AAD7H3Q9_9AGAR</name>
<feature type="region of interest" description="Disordered" evidence="1">
    <location>
        <begin position="26"/>
        <end position="49"/>
    </location>
</feature>
<dbReference type="Proteomes" id="UP001215598">
    <property type="component" value="Unassembled WGS sequence"/>
</dbReference>
<proteinExistence type="predicted"/>